<organism evidence="1 2">
    <name type="scientific">Xenorhabdus japonica</name>
    <dbReference type="NCBI Taxonomy" id="53341"/>
    <lineage>
        <taxon>Bacteria</taxon>
        <taxon>Pseudomonadati</taxon>
        <taxon>Pseudomonadota</taxon>
        <taxon>Gammaproteobacteria</taxon>
        <taxon>Enterobacterales</taxon>
        <taxon>Morganellaceae</taxon>
        <taxon>Xenorhabdus</taxon>
    </lineage>
</organism>
<protein>
    <recommendedName>
        <fullName evidence="3">Alpha-tubulin suppressor</fullName>
    </recommendedName>
</protein>
<proteinExistence type="predicted"/>
<accession>A0A1I5DC37</accession>
<dbReference type="SUPFAM" id="SSF50985">
    <property type="entry name" value="RCC1/BLIP-II"/>
    <property type="match status" value="2"/>
</dbReference>
<dbReference type="Proteomes" id="UP000199011">
    <property type="component" value="Unassembled WGS sequence"/>
</dbReference>
<name>A0A1I5DC37_9GAMM</name>
<keyword evidence="2" id="KW-1185">Reference proteome</keyword>
<evidence type="ECO:0000313" key="2">
    <source>
        <dbReference type="Proteomes" id="UP000199011"/>
    </source>
</evidence>
<dbReference type="Gene3D" id="2.130.10.30">
    <property type="entry name" value="Regulator of chromosome condensation 1/beta-lactamase-inhibitor protein II"/>
    <property type="match status" value="2"/>
</dbReference>
<gene>
    <name evidence="1" type="ORF">SAMN05421579_1387</name>
</gene>
<evidence type="ECO:0008006" key="3">
    <source>
        <dbReference type="Google" id="ProtNLM"/>
    </source>
</evidence>
<dbReference type="RefSeq" id="WP_092520304.1">
    <property type="nucleotide sequence ID" value="NZ_CAWRAH010000082.1"/>
</dbReference>
<sequence>MRENYLLPPPILPQAQNGVLDKSKLNGEKIKVNVSTSPPLNLSDGDSVTVVFTDDNNESVTSTKQLQGAIGPFIEFDFSPDMLPKKYKVGYTVDDVIGDNPIYSQQVNINVIDGTSITPPVKPPADKEPFIVMGARYADLAVANGLKAPQRLTAWDKEGNPLSVTWEYVGGTSSFCLPFPNTAPFFYDTAPWLPISVKDTNGNKLTINPINVFGNGGTLGFPDGAFNDPMETQYSSAFAVLLNDNTMVGWGGSFGNSYTQSGIKTITTNGPFYAGLTVNSTLWTNGNPAPIGSFDDIGAGGNSFFAISKDNAQIVAWGEINGTYPPLGNGKNIFVGNSFACTIYNSGSLQSWWGQSGMGWSLVPPSYVPCPRNLTSMPRGFAIIDESGNLFPWGDPDMFSDFNPPYQDFMQATGIGYREPPPSSSEIPLGDMAIRRDGTAYGWGGMIAVPDKPGGTGEAGYISHAVDISITNEKILTLEYNSPYSAIRYNGFNAILGNEFLGLTDAVQITCAATACAALRKDGSVVTWENTDFGQHFSISQPDMQNVRAIYGTGTAFLALTADNKVYTWGSSDGGGDSGEVQSLFDGKLTYYMD</sequence>
<dbReference type="InterPro" id="IPR009091">
    <property type="entry name" value="RCC1/BLIP-II"/>
</dbReference>
<dbReference type="STRING" id="53341.SAMN05421579_1387"/>
<dbReference type="AlphaFoldDB" id="A0A1I5DC37"/>
<evidence type="ECO:0000313" key="1">
    <source>
        <dbReference type="EMBL" id="SFN96773.1"/>
    </source>
</evidence>
<reference evidence="2" key="1">
    <citation type="submission" date="2016-10" db="EMBL/GenBank/DDBJ databases">
        <authorList>
            <person name="Varghese N."/>
            <person name="Submissions S."/>
        </authorList>
    </citation>
    <scope>NUCLEOTIDE SEQUENCE [LARGE SCALE GENOMIC DNA]</scope>
    <source>
        <strain evidence="2">DSM 16522</strain>
    </source>
</reference>
<dbReference type="OrthoDB" id="6439374at2"/>
<dbReference type="EMBL" id="FOVO01000038">
    <property type="protein sequence ID" value="SFN96773.1"/>
    <property type="molecule type" value="Genomic_DNA"/>
</dbReference>